<dbReference type="GO" id="GO:0005634">
    <property type="term" value="C:nucleus"/>
    <property type="evidence" value="ECO:0007669"/>
    <property type="project" value="TreeGrafter"/>
</dbReference>
<feature type="domain" description="BED-type" evidence="6">
    <location>
        <begin position="30"/>
        <end position="85"/>
    </location>
</feature>
<dbReference type="PANTHER" id="PTHR34396:SF27">
    <property type="entry name" value="OS08G0208700 PROTEIN"/>
    <property type="match status" value="1"/>
</dbReference>
<keyword evidence="3" id="KW-0862">Zinc</keyword>
<evidence type="ECO:0000313" key="7">
    <source>
        <dbReference type="EMBL" id="WOH08267.1"/>
    </source>
</evidence>
<dbReference type="PANTHER" id="PTHR34396">
    <property type="entry name" value="OS03G0264950 PROTEIN-RELATED"/>
    <property type="match status" value="1"/>
</dbReference>
<dbReference type="PROSITE" id="PS50808">
    <property type="entry name" value="ZF_BED"/>
    <property type="match status" value="1"/>
</dbReference>
<feature type="compositionally biased region" description="Polar residues" evidence="5">
    <location>
        <begin position="1"/>
        <end position="13"/>
    </location>
</feature>
<reference evidence="7" key="1">
    <citation type="journal article" date="2016" name="Nat. Genet.">
        <title>A high-quality carrot genome assembly provides new insights into carotenoid accumulation and asterid genome evolution.</title>
        <authorList>
            <person name="Iorizzo M."/>
            <person name="Ellison S."/>
            <person name="Senalik D."/>
            <person name="Zeng P."/>
            <person name="Satapoomin P."/>
            <person name="Huang J."/>
            <person name="Bowman M."/>
            <person name="Iovene M."/>
            <person name="Sanseverino W."/>
            <person name="Cavagnaro P."/>
            <person name="Yildiz M."/>
            <person name="Macko-Podgorni A."/>
            <person name="Moranska E."/>
            <person name="Grzebelus E."/>
            <person name="Grzebelus D."/>
            <person name="Ashrafi H."/>
            <person name="Zheng Z."/>
            <person name="Cheng S."/>
            <person name="Spooner D."/>
            <person name="Van Deynze A."/>
            <person name="Simon P."/>
        </authorList>
    </citation>
    <scope>NUCLEOTIDE SEQUENCE</scope>
    <source>
        <tissue evidence="7">Leaf</tissue>
    </source>
</reference>
<dbReference type="SUPFAM" id="SSF57667">
    <property type="entry name" value="beta-beta-alpha zinc fingers"/>
    <property type="match status" value="1"/>
</dbReference>
<dbReference type="EMBL" id="CP093349">
    <property type="protein sequence ID" value="WOH08267.1"/>
    <property type="molecule type" value="Genomic_DNA"/>
</dbReference>
<evidence type="ECO:0000256" key="4">
    <source>
        <dbReference type="PROSITE-ProRule" id="PRU00027"/>
    </source>
</evidence>
<evidence type="ECO:0000256" key="5">
    <source>
        <dbReference type="SAM" id="MobiDB-lite"/>
    </source>
</evidence>
<accession>A0AAF0XJP4</accession>
<proteinExistence type="predicted"/>
<dbReference type="SMART" id="SM00614">
    <property type="entry name" value="ZnF_BED"/>
    <property type="match status" value="1"/>
</dbReference>
<keyword evidence="1" id="KW-0479">Metal-binding</keyword>
<name>A0AAF0XJP4_DAUCS</name>
<dbReference type="Pfam" id="PF02892">
    <property type="entry name" value="zf-BED"/>
    <property type="match status" value="1"/>
</dbReference>
<keyword evidence="8" id="KW-1185">Reference proteome</keyword>
<keyword evidence="2 4" id="KW-0863">Zinc-finger</keyword>
<dbReference type="InterPro" id="IPR003656">
    <property type="entry name" value="Znf_BED"/>
</dbReference>
<dbReference type="GO" id="GO:0008270">
    <property type="term" value="F:zinc ion binding"/>
    <property type="evidence" value="ECO:0007669"/>
    <property type="project" value="UniProtKB-KW"/>
</dbReference>
<evidence type="ECO:0000256" key="2">
    <source>
        <dbReference type="ARBA" id="ARBA00022771"/>
    </source>
</evidence>
<dbReference type="AlphaFoldDB" id="A0AAF0XJP4"/>
<dbReference type="Proteomes" id="UP000077755">
    <property type="component" value="Chromosome 7"/>
</dbReference>
<dbReference type="GO" id="GO:0006357">
    <property type="term" value="P:regulation of transcription by RNA polymerase II"/>
    <property type="evidence" value="ECO:0007669"/>
    <property type="project" value="TreeGrafter"/>
</dbReference>
<dbReference type="InterPro" id="IPR036236">
    <property type="entry name" value="Znf_C2H2_sf"/>
</dbReference>
<gene>
    <name evidence="7" type="ORF">DCAR_0727705</name>
</gene>
<protein>
    <recommendedName>
        <fullName evidence="6">BED-type domain-containing protein</fullName>
    </recommendedName>
</protein>
<sequence>MQTTEPTGGTSSDPPVDSAASIHKKRKAMKPRSEVWKHYDKIQNELGELRARCKYCKRDYIGDTSNGTSGLATHVRHCKVYNLASNLLGPKYRRRGG</sequence>
<reference evidence="7" key="2">
    <citation type="submission" date="2022-03" db="EMBL/GenBank/DDBJ databases">
        <title>Draft title - Genomic analysis of global carrot germplasm unveils the trajectory of domestication and the origin of high carotenoid orange carrot.</title>
        <authorList>
            <person name="Iorizzo M."/>
            <person name="Ellison S."/>
            <person name="Senalik D."/>
            <person name="Macko-Podgorni A."/>
            <person name="Grzebelus D."/>
            <person name="Bostan H."/>
            <person name="Rolling W."/>
            <person name="Curaba J."/>
            <person name="Simon P."/>
        </authorList>
    </citation>
    <scope>NUCLEOTIDE SEQUENCE</scope>
    <source>
        <tissue evidence="7">Leaf</tissue>
    </source>
</reference>
<dbReference type="GO" id="GO:1990837">
    <property type="term" value="F:sequence-specific double-stranded DNA binding"/>
    <property type="evidence" value="ECO:0007669"/>
    <property type="project" value="TreeGrafter"/>
</dbReference>
<dbReference type="InterPro" id="IPR053031">
    <property type="entry name" value="Cuticle_assoc_protein"/>
</dbReference>
<evidence type="ECO:0000313" key="8">
    <source>
        <dbReference type="Proteomes" id="UP000077755"/>
    </source>
</evidence>
<evidence type="ECO:0000256" key="1">
    <source>
        <dbReference type="ARBA" id="ARBA00022723"/>
    </source>
</evidence>
<evidence type="ECO:0000256" key="3">
    <source>
        <dbReference type="ARBA" id="ARBA00022833"/>
    </source>
</evidence>
<evidence type="ECO:0000259" key="6">
    <source>
        <dbReference type="PROSITE" id="PS50808"/>
    </source>
</evidence>
<organism evidence="7 8">
    <name type="scientific">Daucus carota subsp. sativus</name>
    <name type="common">Carrot</name>
    <dbReference type="NCBI Taxonomy" id="79200"/>
    <lineage>
        <taxon>Eukaryota</taxon>
        <taxon>Viridiplantae</taxon>
        <taxon>Streptophyta</taxon>
        <taxon>Embryophyta</taxon>
        <taxon>Tracheophyta</taxon>
        <taxon>Spermatophyta</taxon>
        <taxon>Magnoliopsida</taxon>
        <taxon>eudicotyledons</taxon>
        <taxon>Gunneridae</taxon>
        <taxon>Pentapetalae</taxon>
        <taxon>asterids</taxon>
        <taxon>campanulids</taxon>
        <taxon>Apiales</taxon>
        <taxon>Apiaceae</taxon>
        <taxon>Apioideae</taxon>
        <taxon>Scandiceae</taxon>
        <taxon>Daucinae</taxon>
        <taxon>Daucus</taxon>
        <taxon>Daucus sect. Daucus</taxon>
    </lineage>
</organism>
<feature type="region of interest" description="Disordered" evidence="5">
    <location>
        <begin position="1"/>
        <end position="32"/>
    </location>
</feature>